<keyword evidence="1" id="KW-1133">Transmembrane helix</keyword>
<dbReference type="InParanoid" id="A0A2K1YHC0"/>
<keyword evidence="1" id="KW-0472">Membrane</keyword>
<protein>
    <submittedName>
        <fullName evidence="2">Uncharacterized protein</fullName>
    </submittedName>
</protein>
<evidence type="ECO:0000256" key="1">
    <source>
        <dbReference type="SAM" id="Phobius"/>
    </source>
</evidence>
<dbReference type="EMBL" id="CM009300">
    <property type="protein sequence ID" value="PNT12434.1"/>
    <property type="molecule type" value="Genomic_DNA"/>
</dbReference>
<feature type="transmembrane region" description="Helical" evidence="1">
    <location>
        <begin position="341"/>
        <end position="366"/>
    </location>
</feature>
<evidence type="ECO:0000313" key="3">
    <source>
        <dbReference type="Proteomes" id="UP000006729"/>
    </source>
</evidence>
<proteinExistence type="predicted"/>
<feature type="transmembrane region" description="Helical" evidence="1">
    <location>
        <begin position="315"/>
        <end position="335"/>
    </location>
</feature>
<keyword evidence="1" id="KW-0812">Transmembrane</keyword>
<dbReference type="AlphaFoldDB" id="A0A2K1YHC0"/>
<evidence type="ECO:0000313" key="2">
    <source>
        <dbReference type="EMBL" id="PNT12434.1"/>
    </source>
</evidence>
<accession>A0A2K1YHC0</accession>
<keyword evidence="3" id="KW-1185">Reference proteome</keyword>
<reference evidence="2 3" key="1">
    <citation type="journal article" date="2006" name="Science">
        <title>The genome of black cottonwood, Populus trichocarpa (Torr. &amp; Gray).</title>
        <authorList>
            <person name="Tuskan G.A."/>
            <person name="Difazio S."/>
            <person name="Jansson S."/>
            <person name="Bohlmann J."/>
            <person name="Grigoriev I."/>
            <person name="Hellsten U."/>
            <person name="Putnam N."/>
            <person name="Ralph S."/>
            <person name="Rombauts S."/>
            <person name="Salamov A."/>
            <person name="Schein J."/>
            <person name="Sterck L."/>
            <person name="Aerts A."/>
            <person name="Bhalerao R.R."/>
            <person name="Bhalerao R.P."/>
            <person name="Blaudez D."/>
            <person name="Boerjan W."/>
            <person name="Brun A."/>
            <person name="Brunner A."/>
            <person name="Busov V."/>
            <person name="Campbell M."/>
            <person name="Carlson J."/>
            <person name="Chalot M."/>
            <person name="Chapman J."/>
            <person name="Chen G.L."/>
            <person name="Cooper D."/>
            <person name="Coutinho P.M."/>
            <person name="Couturier J."/>
            <person name="Covert S."/>
            <person name="Cronk Q."/>
            <person name="Cunningham R."/>
            <person name="Davis J."/>
            <person name="Degroeve S."/>
            <person name="Dejardin A."/>
            <person name="Depamphilis C."/>
            <person name="Detter J."/>
            <person name="Dirks B."/>
            <person name="Dubchak I."/>
            <person name="Duplessis S."/>
            <person name="Ehlting J."/>
            <person name="Ellis B."/>
            <person name="Gendler K."/>
            <person name="Goodstein D."/>
            <person name="Gribskov M."/>
            <person name="Grimwood J."/>
            <person name="Groover A."/>
            <person name="Gunter L."/>
            <person name="Hamberger B."/>
            <person name="Heinze B."/>
            <person name="Helariutta Y."/>
            <person name="Henrissat B."/>
            <person name="Holligan D."/>
            <person name="Holt R."/>
            <person name="Huang W."/>
            <person name="Islam-Faridi N."/>
            <person name="Jones S."/>
            <person name="Jones-Rhoades M."/>
            <person name="Jorgensen R."/>
            <person name="Joshi C."/>
            <person name="Kangasjarvi J."/>
            <person name="Karlsson J."/>
            <person name="Kelleher C."/>
            <person name="Kirkpatrick R."/>
            <person name="Kirst M."/>
            <person name="Kohler A."/>
            <person name="Kalluri U."/>
            <person name="Larimer F."/>
            <person name="Leebens-Mack J."/>
            <person name="Leple J.C."/>
            <person name="Locascio P."/>
            <person name="Lou Y."/>
            <person name="Lucas S."/>
            <person name="Martin F."/>
            <person name="Montanini B."/>
            <person name="Napoli C."/>
            <person name="Nelson D.R."/>
            <person name="Nelson C."/>
            <person name="Nieminen K."/>
            <person name="Nilsson O."/>
            <person name="Pereda V."/>
            <person name="Peter G."/>
            <person name="Philippe R."/>
            <person name="Pilate G."/>
            <person name="Poliakov A."/>
            <person name="Razumovskaya J."/>
            <person name="Richardson P."/>
            <person name="Rinaldi C."/>
            <person name="Ritland K."/>
            <person name="Rouze P."/>
            <person name="Ryaboy D."/>
            <person name="Schmutz J."/>
            <person name="Schrader J."/>
            <person name="Segerman B."/>
            <person name="Shin H."/>
            <person name="Siddiqui A."/>
            <person name="Sterky F."/>
            <person name="Terry A."/>
            <person name="Tsai C.J."/>
            <person name="Uberbacher E."/>
            <person name="Unneberg P."/>
            <person name="Vahala J."/>
            <person name="Wall K."/>
            <person name="Wessler S."/>
            <person name="Yang G."/>
            <person name="Yin T."/>
            <person name="Douglas C."/>
            <person name="Marra M."/>
            <person name="Sandberg G."/>
            <person name="Van de Peer Y."/>
            <person name="Rokhsar D."/>
        </authorList>
    </citation>
    <scope>NUCLEOTIDE SEQUENCE [LARGE SCALE GENOMIC DNA]</scope>
    <source>
        <strain evidence="3">cv. Nisqually</strain>
    </source>
</reference>
<dbReference type="Proteomes" id="UP000006729">
    <property type="component" value="Chromosome 11"/>
</dbReference>
<organism evidence="2 3">
    <name type="scientific">Populus trichocarpa</name>
    <name type="common">Western balsam poplar</name>
    <name type="synonym">Populus balsamifera subsp. trichocarpa</name>
    <dbReference type="NCBI Taxonomy" id="3694"/>
    <lineage>
        <taxon>Eukaryota</taxon>
        <taxon>Viridiplantae</taxon>
        <taxon>Streptophyta</taxon>
        <taxon>Embryophyta</taxon>
        <taxon>Tracheophyta</taxon>
        <taxon>Spermatophyta</taxon>
        <taxon>Magnoliopsida</taxon>
        <taxon>eudicotyledons</taxon>
        <taxon>Gunneridae</taxon>
        <taxon>Pentapetalae</taxon>
        <taxon>rosids</taxon>
        <taxon>fabids</taxon>
        <taxon>Malpighiales</taxon>
        <taxon>Salicaceae</taxon>
        <taxon>Saliceae</taxon>
        <taxon>Populus</taxon>
    </lineage>
</organism>
<gene>
    <name evidence="2" type="ORF">POPTR_011G084600</name>
</gene>
<name>A0A2K1YHC0_POPTR</name>
<feature type="transmembrane region" description="Helical" evidence="1">
    <location>
        <begin position="373"/>
        <end position="392"/>
    </location>
</feature>
<sequence>MKIVAPYKLLAKIILTNLWLIARHTELTVEKTQFMYAITTDIPIHLATYIIYVIQKALSDKESSLPFRGLITRVAILVKVPLTDIESTVKMFGKIYVITIVKFEFVVSKKRPFADESTLSQPKLPSTSLLLPLIMDQLQFLTNKFDSFIRRMLSKFIIQLWEMLMMKTLISAKSRGRYMDYGAADADIYLKYPNPNTLVRVFFAEDALDGFRAENASPSTNYILVKDFRADLVGFTFSSMELNFACINWVSSFSAKVQISPDVVGVTSTIHPRTDDLVDSAHGCLSSSGMVLFTACSLRSIVYLLFRYRTFAQTWTYLVFALLGFFYPLVLSLILNPPILVLGSGMSGSLSLAALVIGLSLWSFLLELWKEDVFGLLELLWSLTFFSGLLLLA</sequence>